<dbReference type="PANTHER" id="PTHR42879:SF2">
    <property type="entry name" value="3-OXOACYL-[ACYL-CARRIER-PROTEIN] REDUCTASE FABG"/>
    <property type="match status" value="1"/>
</dbReference>
<proteinExistence type="inferred from homology"/>
<dbReference type="InterPro" id="IPR002347">
    <property type="entry name" value="SDR_fam"/>
</dbReference>
<dbReference type="InterPro" id="IPR057326">
    <property type="entry name" value="KR_dom"/>
</dbReference>
<evidence type="ECO:0000259" key="2">
    <source>
        <dbReference type="SMART" id="SM00822"/>
    </source>
</evidence>
<protein>
    <recommendedName>
        <fullName evidence="2">Ketoreductase domain-containing protein</fullName>
    </recommendedName>
</protein>
<dbReference type="AlphaFoldDB" id="A0A381NAY4"/>
<reference evidence="3" key="1">
    <citation type="submission" date="2018-05" db="EMBL/GenBank/DDBJ databases">
        <authorList>
            <person name="Lanie J.A."/>
            <person name="Ng W.-L."/>
            <person name="Kazmierczak K.M."/>
            <person name="Andrzejewski T.M."/>
            <person name="Davidsen T.M."/>
            <person name="Wayne K.J."/>
            <person name="Tettelin H."/>
            <person name="Glass J.I."/>
            <person name="Rusch D."/>
            <person name="Podicherti R."/>
            <person name="Tsui H.-C.T."/>
            <person name="Winkler M.E."/>
        </authorList>
    </citation>
    <scope>NUCLEOTIDE SEQUENCE</scope>
</reference>
<dbReference type="FunFam" id="3.40.50.720:FF:000084">
    <property type="entry name" value="Short-chain dehydrogenase reductase"/>
    <property type="match status" value="1"/>
</dbReference>
<sequence length="259" mass="27019">MGGSRLDGRVAAVSGGTRGIGRAIAEAFFDEGASVVINGRSPEKGAAALAEMNGGDRVAFWPGSVTDQVVAEGLVDHAVETYGQIDILVCNAGGVRDTAPVVDMSDEEWQYELNLNLNHTFWATRRALRYMVPQRSGRVLAISSVEGKVAKPNIAGYAANKHAINGFVKSVAREVGVEGITVNAICPGIVVTDMVHERAGRAQGLGGVDELVSFYTAHTALQRPVTVGEVAAFAVHLASDEGAGFSGGTISLDGGDAYY</sequence>
<dbReference type="PRINTS" id="PR00081">
    <property type="entry name" value="GDHRDH"/>
</dbReference>
<comment type="similarity">
    <text evidence="1">Belongs to the short-chain dehydrogenases/reductases (SDR) family.</text>
</comment>
<dbReference type="EMBL" id="UINC01000230">
    <property type="protein sequence ID" value="SUZ51599.1"/>
    <property type="molecule type" value="Genomic_DNA"/>
</dbReference>
<name>A0A381NAY4_9ZZZZ</name>
<dbReference type="SMART" id="SM00822">
    <property type="entry name" value="PKS_KR"/>
    <property type="match status" value="1"/>
</dbReference>
<dbReference type="InterPro" id="IPR050259">
    <property type="entry name" value="SDR"/>
</dbReference>
<gene>
    <name evidence="3" type="ORF">METZ01_LOCUS4453</name>
</gene>
<dbReference type="SUPFAM" id="SSF51735">
    <property type="entry name" value="NAD(P)-binding Rossmann-fold domains"/>
    <property type="match status" value="1"/>
</dbReference>
<dbReference type="PRINTS" id="PR00080">
    <property type="entry name" value="SDRFAMILY"/>
</dbReference>
<accession>A0A381NAY4</accession>
<dbReference type="CDD" id="cd05233">
    <property type="entry name" value="SDR_c"/>
    <property type="match status" value="1"/>
</dbReference>
<evidence type="ECO:0000313" key="3">
    <source>
        <dbReference type="EMBL" id="SUZ51599.1"/>
    </source>
</evidence>
<dbReference type="Pfam" id="PF00106">
    <property type="entry name" value="adh_short"/>
    <property type="match status" value="1"/>
</dbReference>
<evidence type="ECO:0000256" key="1">
    <source>
        <dbReference type="ARBA" id="ARBA00006484"/>
    </source>
</evidence>
<organism evidence="3">
    <name type="scientific">marine metagenome</name>
    <dbReference type="NCBI Taxonomy" id="408172"/>
    <lineage>
        <taxon>unclassified sequences</taxon>
        <taxon>metagenomes</taxon>
        <taxon>ecological metagenomes</taxon>
    </lineage>
</organism>
<dbReference type="Gene3D" id="3.40.50.720">
    <property type="entry name" value="NAD(P)-binding Rossmann-like Domain"/>
    <property type="match status" value="1"/>
</dbReference>
<dbReference type="InterPro" id="IPR036291">
    <property type="entry name" value="NAD(P)-bd_dom_sf"/>
</dbReference>
<dbReference type="PANTHER" id="PTHR42879">
    <property type="entry name" value="3-OXOACYL-(ACYL-CARRIER-PROTEIN) REDUCTASE"/>
    <property type="match status" value="1"/>
</dbReference>
<feature type="domain" description="Ketoreductase" evidence="2">
    <location>
        <begin position="9"/>
        <end position="188"/>
    </location>
</feature>